<feature type="compositionally biased region" description="Low complexity" evidence="2">
    <location>
        <begin position="29"/>
        <end position="49"/>
    </location>
</feature>
<keyword evidence="1" id="KW-0175">Coiled coil</keyword>
<name>A0A142BPH6_9HYPH</name>
<feature type="region of interest" description="Disordered" evidence="2">
    <location>
        <begin position="1"/>
        <end position="99"/>
    </location>
</feature>
<accession>A0A142BPH6</accession>
<organism evidence="3">
    <name type="scientific">Sinorhizobium sp. M14</name>
    <dbReference type="NCBI Taxonomy" id="430451"/>
    <lineage>
        <taxon>Bacteria</taxon>
        <taxon>Pseudomonadati</taxon>
        <taxon>Pseudomonadota</taxon>
        <taxon>Alphaproteobacteria</taxon>
        <taxon>Hyphomicrobiales</taxon>
        <taxon>Rhizobiaceae</taxon>
        <taxon>Sinorhizobium/Ensifer group</taxon>
        <taxon>Sinorhizobium</taxon>
    </lineage>
</organism>
<gene>
    <name evidence="3" type="ORF">pSinB_120</name>
</gene>
<dbReference type="AlphaFoldDB" id="A0A142BPH6"/>
<evidence type="ECO:0000256" key="1">
    <source>
        <dbReference type="SAM" id="Coils"/>
    </source>
</evidence>
<evidence type="ECO:0008006" key="4">
    <source>
        <dbReference type="Google" id="ProtNLM"/>
    </source>
</evidence>
<dbReference type="EMBL" id="KU140623">
    <property type="protein sequence ID" value="AMP34984.1"/>
    <property type="molecule type" value="Genomic_DNA"/>
</dbReference>
<proteinExistence type="predicted"/>
<feature type="coiled-coil region" evidence="1">
    <location>
        <begin position="101"/>
        <end position="131"/>
    </location>
</feature>
<evidence type="ECO:0000256" key="2">
    <source>
        <dbReference type="SAM" id="MobiDB-lite"/>
    </source>
</evidence>
<sequence length="140" mass="15031">MADESNTEIVETAPPAEVAPPKKRRGPRPKNVVADATAEAPEAVAAQPVRGRRKRADKSVDGKLSLEGPAVRETRAKKVAKGAGETRGAKQPTSMTAPAPVLDDIADLRQLEEENARLRKALAEKLRVENADLRKRLGLA</sequence>
<keyword evidence="3" id="KW-0614">Plasmid</keyword>
<evidence type="ECO:0000313" key="3">
    <source>
        <dbReference type="EMBL" id="AMP34984.1"/>
    </source>
</evidence>
<protein>
    <recommendedName>
        <fullName evidence="4">SyrB-like regulator</fullName>
    </recommendedName>
</protein>
<reference evidence="3" key="1">
    <citation type="submission" date="2015-11" db="EMBL/GenBank/DDBJ databases">
        <title>Molecular characterization of pSinB plasmid of arsenite oxidizing, metalotolerant Sinorhizobium sp. M14 - insight into the heavy metal resistome of sinorhizobial extrachromosomal replicons.</title>
        <authorList>
            <person name="Romaniuk K."/>
            <person name="Decewicz P."/>
            <person name="Mielnicki S."/>
            <person name="Sklodowska A."/>
            <person name="Dziewit L."/>
            <person name="Drewniak L."/>
        </authorList>
    </citation>
    <scope>NUCLEOTIDE SEQUENCE</scope>
    <source>
        <strain evidence="3">M14</strain>
        <plasmid evidence="3">pSinB</plasmid>
    </source>
</reference>
<geneLocation type="plasmid" evidence="3">
    <name>pSinB</name>
</geneLocation>